<evidence type="ECO:0000313" key="2">
    <source>
        <dbReference type="Proteomes" id="UP000183832"/>
    </source>
</evidence>
<protein>
    <submittedName>
        <fullName evidence="1">CLUMA_CG018599, isoform A</fullName>
    </submittedName>
</protein>
<dbReference type="AlphaFoldDB" id="A0A1J1IYA0"/>
<keyword evidence="2" id="KW-1185">Reference proteome</keyword>
<accession>A0A1J1IYA0</accession>
<name>A0A1J1IYA0_9DIPT</name>
<evidence type="ECO:0000313" key="1">
    <source>
        <dbReference type="EMBL" id="CRL05189.1"/>
    </source>
</evidence>
<proteinExistence type="predicted"/>
<sequence length="74" mass="8636">MSAKIKTCLILYYLSLQIRTPWIQSLSVEIYLDFKPQIIIVDHQPNDIKVRSFLLLFAVRANESVLTSKLYKHA</sequence>
<reference evidence="1 2" key="1">
    <citation type="submission" date="2015-04" db="EMBL/GenBank/DDBJ databases">
        <authorList>
            <person name="Syromyatnikov M.Y."/>
            <person name="Popov V.N."/>
        </authorList>
    </citation>
    <scope>NUCLEOTIDE SEQUENCE [LARGE SCALE GENOMIC DNA]</scope>
</reference>
<organism evidence="1 2">
    <name type="scientific">Clunio marinus</name>
    <dbReference type="NCBI Taxonomy" id="568069"/>
    <lineage>
        <taxon>Eukaryota</taxon>
        <taxon>Metazoa</taxon>
        <taxon>Ecdysozoa</taxon>
        <taxon>Arthropoda</taxon>
        <taxon>Hexapoda</taxon>
        <taxon>Insecta</taxon>
        <taxon>Pterygota</taxon>
        <taxon>Neoptera</taxon>
        <taxon>Endopterygota</taxon>
        <taxon>Diptera</taxon>
        <taxon>Nematocera</taxon>
        <taxon>Chironomoidea</taxon>
        <taxon>Chironomidae</taxon>
        <taxon>Clunio</taxon>
    </lineage>
</organism>
<dbReference type="Proteomes" id="UP000183832">
    <property type="component" value="Unassembled WGS sequence"/>
</dbReference>
<gene>
    <name evidence="1" type="ORF">CLUMA_CG018599</name>
</gene>
<dbReference type="EMBL" id="CVRI01000064">
    <property type="protein sequence ID" value="CRL05189.1"/>
    <property type="molecule type" value="Genomic_DNA"/>
</dbReference>